<dbReference type="PROSITE" id="PS01124">
    <property type="entry name" value="HTH_ARAC_FAMILY_2"/>
    <property type="match status" value="1"/>
</dbReference>
<dbReference type="EMBL" id="SGIU01000001">
    <property type="protein sequence ID" value="TAI49545.1"/>
    <property type="molecule type" value="Genomic_DNA"/>
</dbReference>
<accession>A0A4Q8QG84</accession>
<keyword evidence="6" id="KW-1185">Reference proteome</keyword>
<proteinExistence type="predicted"/>
<dbReference type="PANTHER" id="PTHR43280:SF2">
    <property type="entry name" value="HTH-TYPE TRANSCRIPTIONAL REGULATOR EXSA"/>
    <property type="match status" value="1"/>
</dbReference>
<evidence type="ECO:0000256" key="2">
    <source>
        <dbReference type="ARBA" id="ARBA00023125"/>
    </source>
</evidence>
<dbReference type="Proteomes" id="UP000291981">
    <property type="component" value="Unassembled WGS sequence"/>
</dbReference>
<evidence type="ECO:0000256" key="3">
    <source>
        <dbReference type="ARBA" id="ARBA00023163"/>
    </source>
</evidence>
<comment type="caution">
    <text evidence="5">The sequence shown here is derived from an EMBL/GenBank/DDBJ whole genome shotgun (WGS) entry which is preliminary data.</text>
</comment>
<protein>
    <submittedName>
        <fullName evidence="5">AraC family transcriptional regulator</fullName>
    </submittedName>
</protein>
<keyword evidence="1" id="KW-0805">Transcription regulation</keyword>
<name>A0A4Q8QG84_9FLAO</name>
<keyword evidence="3" id="KW-0804">Transcription</keyword>
<feature type="domain" description="HTH araC/xylS-type" evidence="4">
    <location>
        <begin position="184"/>
        <end position="282"/>
    </location>
</feature>
<dbReference type="SMART" id="SM00342">
    <property type="entry name" value="HTH_ARAC"/>
    <property type="match status" value="1"/>
</dbReference>
<dbReference type="PANTHER" id="PTHR43280">
    <property type="entry name" value="ARAC-FAMILY TRANSCRIPTIONAL REGULATOR"/>
    <property type="match status" value="1"/>
</dbReference>
<dbReference type="SUPFAM" id="SSF46689">
    <property type="entry name" value="Homeodomain-like"/>
    <property type="match status" value="2"/>
</dbReference>
<dbReference type="AlphaFoldDB" id="A0A4Q8QG84"/>
<evidence type="ECO:0000259" key="4">
    <source>
        <dbReference type="PROSITE" id="PS01124"/>
    </source>
</evidence>
<dbReference type="InterPro" id="IPR009057">
    <property type="entry name" value="Homeodomain-like_sf"/>
</dbReference>
<evidence type="ECO:0000256" key="1">
    <source>
        <dbReference type="ARBA" id="ARBA00023015"/>
    </source>
</evidence>
<dbReference type="GO" id="GO:0003700">
    <property type="term" value="F:DNA-binding transcription factor activity"/>
    <property type="evidence" value="ECO:0007669"/>
    <property type="project" value="InterPro"/>
</dbReference>
<sequence>MFEMIQEYKQIEFQGRKVFEKAVVCPPFRHFYSMPNEACFFYMERGSSKLVTPTESMQIDRQEGVVMQCGNYLSDMISGEGIDYCEAVAVHLYPDMLQLIFDKEPLDFFLNLKKAKPVRIQRYKASELLRNYIQSIQFYFENPELVSEELMKLKLKELLLLLARSDSADAILQLFQGLFCEVNYEFKEVIESNIYNNLTLEELAKLTGTSLSSFKREFAKHYIDTPARYIRKKRLEKAAKLLKGTEKRISDIAYDCGFADLAHFSRIFHKKYNSSPSQYRLNVIAK</sequence>
<organism evidence="5 6">
    <name type="scientific">Flagellimonas allohymeniacidonis</name>
    <dbReference type="NCBI Taxonomy" id="2517819"/>
    <lineage>
        <taxon>Bacteria</taxon>
        <taxon>Pseudomonadati</taxon>
        <taxon>Bacteroidota</taxon>
        <taxon>Flavobacteriia</taxon>
        <taxon>Flavobacteriales</taxon>
        <taxon>Flavobacteriaceae</taxon>
        <taxon>Flagellimonas</taxon>
    </lineage>
</organism>
<dbReference type="InterPro" id="IPR020449">
    <property type="entry name" value="Tscrpt_reg_AraC-type_HTH"/>
</dbReference>
<dbReference type="Gene3D" id="1.10.10.60">
    <property type="entry name" value="Homeodomain-like"/>
    <property type="match status" value="2"/>
</dbReference>
<gene>
    <name evidence="5" type="ORF">EW142_07025</name>
</gene>
<keyword evidence="2" id="KW-0238">DNA-binding</keyword>
<evidence type="ECO:0000313" key="6">
    <source>
        <dbReference type="Proteomes" id="UP000291981"/>
    </source>
</evidence>
<dbReference type="OrthoDB" id="4480133at2"/>
<dbReference type="Pfam" id="PF12833">
    <property type="entry name" value="HTH_18"/>
    <property type="match status" value="1"/>
</dbReference>
<dbReference type="PRINTS" id="PR00032">
    <property type="entry name" value="HTHARAC"/>
</dbReference>
<dbReference type="GO" id="GO:0043565">
    <property type="term" value="F:sequence-specific DNA binding"/>
    <property type="evidence" value="ECO:0007669"/>
    <property type="project" value="InterPro"/>
</dbReference>
<evidence type="ECO:0000313" key="5">
    <source>
        <dbReference type="EMBL" id="TAI49545.1"/>
    </source>
</evidence>
<dbReference type="Pfam" id="PF22200">
    <property type="entry name" value="ExsA_N"/>
    <property type="match status" value="1"/>
</dbReference>
<dbReference type="InterPro" id="IPR054015">
    <property type="entry name" value="ExsA-like_N"/>
</dbReference>
<reference evidence="5 6" key="1">
    <citation type="submission" date="2019-02" db="EMBL/GenBank/DDBJ databases">
        <title>Draft genome sequence of Muricauda sp. 176CP4-71.</title>
        <authorList>
            <person name="Park J.-S."/>
        </authorList>
    </citation>
    <scope>NUCLEOTIDE SEQUENCE [LARGE SCALE GENOMIC DNA]</scope>
    <source>
        <strain evidence="5 6">176CP4-71</strain>
    </source>
</reference>
<dbReference type="InterPro" id="IPR018060">
    <property type="entry name" value="HTH_AraC"/>
</dbReference>